<evidence type="ECO:0000256" key="2">
    <source>
        <dbReference type="ARBA" id="ARBA00009953"/>
    </source>
</evidence>
<feature type="compositionally biased region" description="Polar residues" evidence="5">
    <location>
        <begin position="314"/>
        <end position="323"/>
    </location>
</feature>
<dbReference type="Pfam" id="PF08621">
    <property type="entry name" value="RPAP1_N"/>
    <property type="match status" value="1"/>
</dbReference>
<feature type="domain" description="RPAP1 N-terminal" evidence="7">
    <location>
        <begin position="356"/>
        <end position="397"/>
    </location>
</feature>
<dbReference type="GeneID" id="24106204"/>
<feature type="compositionally biased region" description="Polar residues" evidence="5">
    <location>
        <begin position="263"/>
        <end position="283"/>
    </location>
</feature>
<dbReference type="OrthoDB" id="348201at2759"/>
<evidence type="ECO:0000256" key="5">
    <source>
        <dbReference type="SAM" id="MobiDB-lite"/>
    </source>
</evidence>
<protein>
    <submittedName>
        <fullName evidence="9">Cytoplasmic protein</fullName>
    </submittedName>
</protein>
<evidence type="ECO:0000259" key="6">
    <source>
        <dbReference type="Pfam" id="PF08620"/>
    </source>
</evidence>
<evidence type="ECO:0000313" key="9">
    <source>
        <dbReference type="EMBL" id="GAC93338.1"/>
    </source>
</evidence>
<dbReference type="InterPro" id="IPR039913">
    <property type="entry name" value="RPAP1/Rba50"/>
</dbReference>
<dbReference type="Pfam" id="PF08620">
    <property type="entry name" value="RPAP1_C"/>
    <property type="match status" value="1"/>
</dbReference>
<name>R9NXE8_PSEHS</name>
<feature type="compositionally biased region" description="Polar residues" evidence="5">
    <location>
        <begin position="412"/>
        <end position="421"/>
    </location>
</feature>
<feature type="compositionally biased region" description="Acidic residues" evidence="5">
    <location>
        <begin position="26"/>
        <end position="39"/>
    </location>
</feature>
<dbReference type="STRING" id="1305764.R9NXE8"/>
<keyword evidence="4" id="KW-0539">Nucleus</keyword>
<dbReference type="InterPro" id="IPR057989">
    <property type="entry name" value="TPR_RPAP1/MINIYO-like"/>
</dbReference>
<dbReference type="eggNOG" id="KOG1894">
    <property type="taxonomic scope" value="Eukaryota"/>
</dbReference>
<comment type="similarity">
    <text evidence="2">Belongs to the RPAP1 family.</text>
</comment>
<evidence type="ECO:0000259" key="8">
    <source>
        <dbReference type="Pfam" id="PF25766"/>
    </source>
</evidence>
<dbReference type="RefSeq" id="XP_012186925.1">
    <property type="nucleotide sequence ID" value="XM_012331535.1"/>
</dbReference>
<dbReference type="Pfam" id="PF25766">
    <property type="entry name" value="TPR_RPAP1"/>
    <property type="match status" value="1"/>
</dbReference>
<dbReference type="InterPro" id="IPR016024">
    <property type="entry name" value="ARM-type_fold"/>
</dbReference>
<evidence type="ECO:0000256" key="3">
    <source>
        <dbReference type="ARBA" id="ARBA00023163"/>
    </source>
</evidence>
<dbReference type="EMBL" id="DF238775">
    <property type="protein sequence ID" value="GAC93338.1"/>
    <property type="molecule type" value="Genomic_DNA"/>
</dbReference>
<keyword evidence="3" id="KW-0804">Transcription</keyword>
<accession>R9NXE8</accession>
<feature type="region of interest" description="Disordered" evidence="5">
    <location>
        <begin position="1"/>
        <end position="346"/>
    </location>
</feature>
<dbReference type="PANTHER" id="PTHR21483">
    <property type="entry name" value="RNA POLYMERASE II-ASSOCIATED PROTEIN 1"/>
    <property type="match status" value="1"/>
</dbReference>
<reference evidence="10" key="1">
    <citation type="journal article" date="2013" name="Genome Announc.">
        <title>Draft genome sequence of the basidiomycetous yeast-like fungus Pseudozyma hubeiensis SY62, which produces an abundant amount of the biosurfactant mannosylerythritol lipids.</title>
        <authorList>
            <person name="Konishi M."/>
            <person name="Hatada Y."/>
            <person name="Horiuchi J."/>
        </authorList>
    </citation>
    <scope>NUCLEOTIDE SEQUENCE [LARGE SCALE GENOMIC DNA]</scope>
    <source>
        <strain evidence="10">SY62</strain>
    </source>
</reference>
<feature type="domain" description="RPAP1/MINIYO-like TPR repeats" evidence="8">
    <location>
        <begin position="1288"/>
        <end position="1496"/>
    </location>
</feature>
<dbReference type="SUPFAM" id="SSF48371">
    <property type="entry name" value="ARM repeat"/>
    <property type="match status" value="1"/>
</dbReference>
<keyword evidence="10" id="KW-1185">Reference proteome</keyword>
<organism evidence="9 10">
    <name type="scientific">Pseudozyma hubeiensis (strain SY62)</name>
    <name type="common">Yeast</name>
    <dbReference type="NCBI Taxonomy" id="1305764"/>
    <lineage>
        <taxon>Eukaryota</taxon>
        <taxon>Fungi</taxon>
        <taxon>Dikarya</taxon>
        <taxon>Basidiomycota</taxon>
        <taxon>Ustilaginomycotina</taxon>
        <taxon>Ustilaginomycetes</taxon>
        <taxon>Ustilaginales</taxon>
        <taxon>Ustilaginaceae</taxon>
        <taxon>Pseudozyma</taxon>
    </lineage>
</organism>
<evidence type="ECO:0000313" key="10">
    <source>
        <dbReference type="Proteomes" id="UP000014071"/>
    </source>
</evidence>
<feature type="compositionally biased region" description="Basic and acidic residues" evidence="5">
    <location>
        <begin position="187"/>
        <end position="205"/>
    </location>
</feature>
<dbReference type="HOGENOM" id="CLU_246805_0_0_1"/>
<feature type="region of interest" description="Disordered" evidence="5">
    <location>
        <begin position="412"/>
        <end position="436"/>
    </location>
</feature>
<dbReference type="GO" id="GO:0006366">
    <property type="term" value="P:transcription by RNA polymerase II"/>
    <property type="evidence" value="ECO:0007669"/>
    <property type="project" value="InterPro"/>
</dbReference>
<feature type="region of interest" description="Disordered" evidence="5">
    <location>
        <begin position="1153"/>
        <end position="1191"/>
    </location>
</feature>
<feature type="compositionally biased region" description="Polar residues" evidence="5">
    <location>
        <begin position="1153"/>
        <end position="1171"/>
    </location>
</feature>
<evidence type="ECO:0000256" key="4">
    <source>
        <dbReference type="ARBA" id="ARBA00023242"/>
    </source>
</evidence>
<dbReference type="InterPro" id="IPR013930">
    <property type="entry name" value="RPAP1_N"/>
</dbReference>
<dbReference type="PANTHER" id="PTHR21483:SF18">
    <property type="entry name" value="RNA POLYMERASE II-ASSOCIATED PROTEIN 1"/>
    <property type="match status" value="1"/>
</dbReference>
<dbReference type="InterPro" id="IPR013929">
    <property type="entry name" value="RPAP1_C"/>
</dbReference>
<evidence type="ECO:0000259" key="7">
    <source>
        <dbReference type="Pfam" id="PF08621"/>
    </source>
</evidence>
<gene>
    <name evidence="9" type="ORF">PHSY_000903</name>
</gene>
<dbReference type="Proteomes" id="UP000014071">
    <property type="component" value="Unassembled WGS sequence"/>
</dbReference>
<comment type="subcellular location">
    <subcellularLocation>
        <location evidence="1">Nucleus</location>
    </subcellularLocation>
</comment>
<evidence type="ECO:0000256" key="1">
    <source>
        <dbReference type="ARBA" id="ARBA00004123"/>
    </source>
</evidence>
<feature type="domain" description="RPAP1 C-terminal" evidence="6">
    <location>
        <begin position="473"/>
        <end position="538"/>
    </location>
</feature>
<proteinExistence type="inferred from homology"/>
<feature type="compositionally biased region" description="Acidic residues" evidence="5">
    <location>
        <begin position="1173"/>
        <end position="1186"/>
    </location>
</feature>
<sequence>MASQQPLTDERQIRKQQIRPRYLDLAELDDDFGEDDESFESSSRRAALGSVADWPAAATVVRKKAPIIASSSGKFSPSGGAKLRTRKVEDGADPSSPKPSDPSPSSAARQPQEHKPAATQSRSVQFAADTHGANEADAEPVVQRKATLNLAGSVVGSIQERSVGERRSNSHASTRAKPSGSRFVVRRRMDEDLQKHEEQRQKRLQQESTPDGQEPGTGFPVVSHRDHITPILPPNPDRTRQHQYSEDIDTVEAPQKDALATQAALTRPSTSTSATNQRSQTASAGDEVWLDEDGRPMSAFRKSRLLRQGLRPPSIQSIQTYSSGKDDQDVTSFRPDPSRDPGGGADIDAITAVLSEVSRENDQRLRQMSTAEVSEELRSLENLFGKDVLEALRNRKSTSKVQVNERALSKATESGIVQSESTLRRRGNSLTQEEDGEGPLAIKRQYFPGEPEGPNPSLEWMMPQPSQQAASKDLRFDFSGTSIERGVQTDQTYLSGLHHHGDDQEAPGYTVAELLHLSRSTVAAQRQLALNVLARICEHHPTWGGDNLPMSVAATTLLNDNALLLRARIISISRWLLGDRHFTVRAAALRCLVSAVRSLPAGASPPLACTQELKFGSLLRAGQSDRDDDPDRPEASEVEKGIQSDWADVMLESDILTLFWDRTDSIITSTWEAELALELLFRIASCSASHAMRVFEDDPTKFCDFVIRLGLKVAWPPVTVESPLAGATPPKSSSLPSVTAVQLLHQGILSDRKIAESLVLSGSIEHLLRFVVTPPWKVEEDWAFDDEAGDAIVVVAYQIFDEVVQLFVSLASYGLFASVVARTWDLWRAGSSWAVRHLLDHGAAEEDTSKKAWIREARNTAAQRIFEILGAWTHCASDPHELMTAHDITWTQVRDWIESVKDAAGEIETTGSRERSDQAPALGALCAYLDAWTRCATRKEPKNLPKCLEPCRAIQAYCSQPIQWHIRRIIERFSFAPTQAMALDGAEQACRACHRYLDFSLNLARADQNNSSLVPNASTAGGVSSVMLQEGLALISSSTLWQALQSPESMASGRHVYRQTFSDFVAATLCTSPEAEMTLQLAAITRLDERHASRVAQIVMSAATALSGSAPAHTLQPFLLECVIGANRMPETDHRKAVESRDDLPLSQVQSLFKSSSCQSRSKNEPSQSASEAGDEQNEDDEEDIDPITGSKLWKCPANGLPIRADWPLLPLDDLLHSGNTTVFNRPDNLGQDWKPSELEMVQESLQLAVAVFRALLQRYQQCNLKGDDGVAATAEAKAMLSSLPSPEQILLGVMKVFMLEKDQPHTFTDKTVAGDAQQMQTGSLTGRDLFRNPVVSDFLTSLLDIADELVELRRQHPKDTLISTVTLDVWTSTTYGSSMTFYQFFTDLVGLWDSVSFGDANFSRAIMTVANAGCGGIFEGDHGIAVDFRRLVWNDYSENLRSMPPTKVADWLLSWTDGDEDMLEHYCRYLAGAAETKAARQGMAWQVAAHHVGAALEKISSADSEKVTELKRRETILRSLFVARGDALLKEVLESRGGSSSANVPGEQLQRLIARLQRSSSAQ</sequence>